<keyword evidence="9" id="KW-1185">Reference proteome</keyword>
<protein>
    <recommendedName>
        <fullName evidence="7">ABC3 transporter permease C-terminal domain-containing protein</fullName>
    </recommendedName>
</protein>
<evidence type="ECO:0000256" key="3">
    <source>
        <dbReference type="ARBA" id="ARBA00022692"/>
    </source>
</evidence>
<keyword evidence="5 6" id="KW-0472">Membrane</keyword>
<reference evidence="8" key="1">
    <citation type="submission" date="2022-09" db="EMBL/GenBank/DDBJ databases">
        <title>Actin cytoskeleton and complex cell architecture in an #Asgard archaeon.</title>
        <authorList>
            <person name="Ponce Toledo R.I."/>
            <person name="Schleper C."/>
            <person name="Rodrigues Oliveira T."/>
            <person name="Wollweber F."/>
            <person name="Xu J."/>
            <person name="Rittmann S."/>
            <person name="Klingl A."/>
            <person name="Pilhofer M."/>
        </authorList>
    </citation>
    <scope>NUCLEOTIDE SEQUENCE</scope>
    <source>
        <strain evidence="8">B-35</strain>
    </source>
</reference>
<feature type="transmembrane region" description="Helical" evidence="6">
    <location>
        <begin position="1056"/>
        <end position="1083"/>
    </location>
</feature>
<dbReference type="Pfam" id="PF02687">
    <property type="entry name" value="FtsX"/>
    <property type="match status" value="1"/>
</dbReference>
<dbReference type="EMBL" id="CP104013">
    <property type="protein sequence ID" value="UYP43835.1"/>
    <property type="molecule type" value="Genomic_DNA"/>
</dbReference>
<evidence type="ECO:0000313" key="9">
    <source>
        <dbReference type="Proteomes" id="UP001208689"/>
    </source>
</evidence>
<evidence type="ECO:0000313" key="8">
    <source>
        <dbReference type="EMBL" id="UYP43835.1"/>
    </source>
</evidence>
<keyword evidence="2" id="KW-1003">Cell membrane</keyword>
<evidence type="ECO:0000256" key="2">
    <source>
        <dbReference type="ARBA" id="ARBA00022475"/>
    </source>
</evidence>
<keyword evidence="3 6" id="KW-0812">Transmembrane</keyword>
<feature type="transmembrane region" description="Helical" evidence="6">
    <location>
        <begin position="675"/>
        <end position="694"/>
    </location>
</feature>
<feature type="domain" description="ABC3 transporter permease C-terminal" evidence="7">
    <location>
        <begin position="400"/>
        <end position="507"/>
    </location>
</feature>
<comment type="subcellular location">
    <subcellularLocation>
        <location evidence="1">Cell membrane</location>
        <topology evidence="1">Multi-pass membrane protein</topology>
    </subcellularLocation>
</comment>
<feature type="transmembrane region" description="Helical" evidence="6">
    <location>
        <begin position="486"/>
        <end position="507"/>
    </location>
</feature>
<feature type="transmembrane region" description="Helical" evidence="6">
    <location>
        <begin position="391"/>
        <end position="410"/>
    </location>
</feature>
<dbReference type="InterPro" id="IPR003838">
    <property type="entry name" value="ABC3_permease_C"/>
</dbReference>
<gene>
    <name evidence="8" type="ORF">NEF87_000120</name>
</gene>
<keyword evidence="4 6" id="KW-1133">Transmembrane helix</keyword>
<feature type="transmembrane region" description="Helical" evidence="6">
    <location>
        <begin position="12"/>
        <end position="39"/>
    </location>
</feature>
<evidence type="ECO:0000256" key="4">
    <source>
        <dbReference type="ARBA" id="ARBA00022989"/>
    </source>
</evidence>
<evidence type="ECO:0000256" key="6">
    <source>
        <dbReference type="SAM" id="Phobius"/>
    </source>
</evidence>
<feature type="transmembrane region" description="Helical" evidence="6">
    <location>
        <begin position="614"/>
        <end position="633"/>
    </location>
</feature>
<sequence>MKLKIMKSLIPFYFRLTFLWVKKSYLIILSVSISLAMIFATNCMIESGIAEDSGSHLETNSEFLVTSSQPISPNPDNIANDIESFQDQFVTVSENSPENQDLLKDFNTFPYLNFRSHWSNFGARVNLTDVYDFHGIYEFFLPRINFLLYSEEYYQNERFTTNFKIIEGRVPQTENEVLVPYTYKLQSKYELNDSYDLTYFIGNYSHPQIDLDPTSNKLNITFPEIDTIVNTMQLESTKIVGFYAFSSRIIELNGDQCQMDLTYQKILEGETDNLGYFGDAPLFFYSNFSQTSLGNHPVYQFYDSIVHNESLYDAVNDINFGLSENVENLIHYGISLMAKLDSINYNQIISYENRITKVHQLLQKEFSHEIYTRTYGDSILRLRSYIYSTRFLSIAINLPLILFTFLITYFSMKNAEEARLSNFLQMSIKGMTKKQITAQIIQEIIILSLISMIISVLLGMILFYPIRTTLTPLFFPTLEPQDIKLVVNPLWLGITFLFGFIIIGIAYSHLLKILKKTEIQDIYELQNQEYLAGIYDENSTYGKEKVEKRKQSKNEEKYEDSVEGEEKKIRKISYFLFPFILIPIFIYGLAIYSGNHEVSDNLRWTVIRIYSEPTLYLVFGAIFPIFIVGYGFYRFLIVESPRRFAKLSKFLSKPFHKEINYLVGLEMIRRKEFRYIIILISVYVTSILILNPFVTSSASYPMMIDNGRIGADIAIDINIGPENLAFQKGVFDFDKNLSVVFQDEKLDLENHLCILSQKAEVYSSTESEAKFERELFYLNYSEYLSLNSARDQYLPTRDLIKSIQKTISYNEDPTNSKIGIIVGNYYEYSENIKDNPPYFVNLTYFNFTSMQIESTWLECEFIARTVLFPGVYDAISSWERDSSFFIDVNAISQENCSILAHNYVFMGNLEEKGKHSIQENSNVNTFLANNTANYEIREMDYSYLAYSSSFAVFNTKSGYSLYSLLLIGFTLCFGQGILFIQNTRDNFNFYGNLLTRGVSRKQVYLFGLSQLLLFFLISLGIALITVIAPIILALKIYPAQLLVEENWQFKLSVAKYPILINWPLLGINLASIFVGSILLYTIFFKTQRMDSFFAYTKQ</sequence>
<feature type="transmembrane region" description="Helical" evidence="6">
    <location>
        <begin position="959"/>
        <end position="982"/>
    </location>
</feature>
<feature type="transmembrane region" description="Helical" evidence="6">
    <location>
        <begin position="1003"/>
        <end position="1036"/>
    </location>
</feature>
<evidence type="ECO:0000256" key="5">
    <source>
        <dbReference type="ARBA" id="ARBA00023136"/>
    </source>
</evidence>
<organism evidence="8 9">
    <name type="scientific">Candidatus Lokiarchaeum ossiferum</name>
    <dbReference type="NCBI Taxonomy" id="2951803"/>
    <lineage>
        <taxon>Archaea</taxon>
        <taxon>Promethearchaeati</taxon>
        <taxon>Promethearchaeota</taxon>
        <taxon>Promethearchaeia</taxon>
        <taxon>Promethearchaeales</taxon>
        <taxon>Promethearchaeaceae</taxon>
        <taxon>Candidatus Lokiarchaeum</taxon>
    </lineage>
</organism>
<proteinExistence type="predicted"/>
<feature type="transmembrane region" description="Helical" evidence="6">
    <location>
        <begin position="574"/>
        <end position="594"/>
    </location>
</feature>
<name>A0ABY6HKC1_9ARCH</name>
<evidence type="ECO:0000259" key="7">
    <source>
        <dbReference type="Pfam" id="PF02687"/>
    </source>
</evidence>
<accession>A0ABY6HKC1</accession>
<dbReference type="Proteomes" id="UP001208689">
    <property type="component" value="Chromosome"/>
</dbReference>
<feature type="transmembrane region" description="Helical" evidence="6">
    <location>
        <begin position="444"/>
        <end position="466"/>
    </location>
</feature>
<evidence type="ECO:0000256" key="1">
    <source>
        <dbReference type="ARBA" id="ARBA00004651"/>
    </source>
</evidence>